<comment type="caution">
    <text evidence="6">The sequence shown here is derived from an EMBL/GenBank/DDBJ whole genome shotgun (WGS) entry which is preliminary data.</text>
</comment>
<dbReference type="GO" id="GO:0005829">
    <property type="term" value="C:cytosol"/>
    <property type="evidence" value="ECO:0007669"/>
    <property type="project" value="TreeGrafter"/>
</dbReference>
<evidence type="ECO:0000256" key="2">
    <source>
        <dbReference type="ARBA" id="ARBA00023125"/>
    </source>
</evidence>
<dbReference type="InterPro" id="IPR018490">
    <property type="entry name" value="cNMP-bd_dom_sf"/>
</dbReference>
<dbReference type="Pfam" id="PF00027">
    <property type="entry name" value="cNMP_binding"/>
    <property type="match status" value="1"/>
</dbReference>
<proteinExistence type="predicted"/>
<keyword evidence="1" id="KW-0805">Transcription regulation</keyword>
<dbReference type="InterPro" id="IPR050397">
    <property type="entry name" value="Env_Response_Regulators"/>
</dbReference>
<dbReference type="OrthoDB" id="2903186at2"/>
<evidence type="ECO:0000313" key="7">
    <source>
        <dbReference type="Proteomes" id="UP000244240"/>
    </source>
</evidence>
<accession>A0A2T6C7P4</accession>
<dbReference type="AlphaFoldDB" id="A0A2T6C7P4"/>
<evidence type="ECO:0000256" key="4">
    <source>
        <dbReference type="ARBA" id="ARBA00023163"/>
    </source>
</evidence>
<name>A0A2T6C7P4_9BACL</name>
<gene>
    <name evidence="6" type="ORF">C8P63_103123</name>
</gene>
<evidence type="ECO:0000259" key="5">
    <source>
        <dbReference type="PROSITE" id="PS50042"/>
    </source>
</evidence>
<organism evidence="6 7">
    <name type="scientific">Melghirimyces profundicolus</name>
    <dbReference type="NCBI Taxonomy" id="1242148"/>
    <lineage>
        <taxon>Bacteria</taxon>
        <taxon>Bacillati</taxon>
        <taxon>Bacillota</taxon>
        <taxon>Bacilli</taxon>
        <taxon>Bacillales</taxon>
        <taxon>Thermoactinomycetaceae</taxon>
        <taxon>Melghirimyces</taxon>
    </lineage>
</organism>
<evidence type="ECO:0000256" key="3">
    <source>
        <dbReference type="ARBA" id="ARBA00023159"/>
    </source>
</evidence>
<dbReference type="CDD" id="cd00038">
    <property type="entry name" value="CAP_ED"/>
    <property type="match status" value="1"/>
</dbReference>
<dbReference type="InterPro" id="IPR012318">
    <property type="entry name" value="HTH_CRP"/>
</dbReference>
<keyword evidence="2" id="KW-0238">DNA-binding</keyword>
<dbReference type="Gene3D" id="2.60.120.10">
    <property type="entry name" value="Jelly Rolls"/>
    <property type="match status" value="1"/>
</dbReference>
<dbReference type="GO" id="GO:0003700">
    <property type="term" value="F:DNA-binding transcription factor activity"/>
    <property type="evidence" value="ECO:0007669"/>
    <property type="project" value="TreeGrafter"/>
</dbReference>
<feature type="domain" description="Cyclic nucleotide-binding" evidence="5">
    <location>
        <begin position="1"/>
        <end position="66"/>
    </location>
</feature>
<reference evidence="6 7" key="1">
    <citation type="submission" date="2018-04" db="EMBL/GenBank/DDBJ databases">
        <title>Genomic Encyclopedia of Archaeal and Bacterial Type Strains, Phase II (KMG-II): from individual species to whole genera.</title>
        <authorList>
            <person name="Goeker M."/>
        </authorList>
    </citation>
    <scope>NUCLEOTIDE SEQUENCE [LARGE SCALE GENOMIC DNA]</scope>
    <source>
        <strain evidence="6 7">DSM 45787</strain>
    </source>
</reference>
<protein>
    <submittedName>
        <fullName evidence="6">CRP-like cAMP-binding protein</fullName>
    </submittedName>
</protein>
<dbReference type="InterPro" id="IPR036390">
    <property type="entry name" value="WH_DNA-bd_sf"/>
</dbReference>
<dbReference type="RefSeq" id="WP_108021901.1">
    <property type="nucleotide sequence ID" value="NZ_QBKR01000003.1"/>
</dbReference>
<keyword evidence="4" id="KW-0804">Transcription</keyword>
<dbReference type="Proteomes" id="UP000244240">
    <property type="component" value="Unassembled WGS sequence"/>
</dbReference>
<dbReference type="EMBL" id="QBKR01000003">
    <property type="protein sequence ID" value="PTX64338.1"/>
    <property type="molecule type" value="Genomic_DNA"/>
</dbReference>
<dbReference type="SUPFAM" id="SSF46785">
    <property type="entry name" value="Winged helix' DNA-binding domain"/>
    <property type="match status" value="1"/>
</dbReference>
<evidence type="ECO:0000256" key="1">
    <source>
        <dbReference type="ARBA" id="ARBA00023015"/>
    </source>
</evidence>
<dbReference type="SUPFAM" id="SSF51206">
    <property type="entry name" value="cAMP-binding domain-like"/>
    <property type="match status" value="1"/>
</dbReference>
<keyword evidence="3" id="KW-0010">Activator</keyword>
<dbReference type="InterPro" id="IPR000595">
    <property type="entry name" value="cNMP-bd_dom"/>
</dbReference>
<dbReference type="PANTHER" id="PTHR24567:SF74">
    <property type="entry name" value="HTH-TYPE TRANSCRIPTIONAL REGULATOR ARCR"/>
    <property type="match status" value="1"/>
</dbReference>
<dbReference type="Pfam" id="PF13545">
    <property type="entry name" value="HTH_Crp_2"/>
    <property type="match status" value="1"/>
</dbReference>
<sequence length="165" mass="19088">MILHRGEVLFRQGETGDLYRLKSGLLKVVRLRPDGSSLLFNLLVPGEFFPHHSLLSPQPYFATAIAVISSEVEAVPAREWYDSLEKDPVKYREVAVQLQHTLRIIQQRLNIATAPAKERIPLLREWFRRHFGSQSVEEMLTQEEIGQLIGMSRETVNRQLRKTQK</sequence>
<dbReference type="PROSITE" id="PS50042">
    <property type="entry name" value="CNMP_BINDING_3"/>
    <property type="match status" value="1"/>
</dbReference>
<dbReference type="Gene3D" id="1.10.10.10">
    <property type="entry name" value="Winged helix-like DNA-binding domain superfamily/Winged helix DNA-binding domain"/>
    <property type="match status" value="1"/>
</dbReference>
<evidence type="ECO:0000313" key="6">
    <source>
        <dbReference type="EMBL" id="PTX64338.1"/>
    </source>
</evidence>
<dbReference type="GO" id="GO:0003677">
    <property type="term" value="F:DNA binding"/>
    <property type="evidence" value="ECO:0007669"/>
    <property type="project" value="UniProtKB-KW"/>
</dbReference>
<dbReference type="PANTHER" id="PTHR24567">
    <property type="entry name" value="CRP FAMILY TRANSCRIPTIONAL REGULATORY PROTEIN"/>
    <property type="match status" value="1"/>
</dbReference>
<keyword evidence="7" id="KW-1185">Reference proteome</keyword>
<dbReference type="InterPro" id="IPR036388">
    <property type="entry name" value="WH-like_DNA-bd_sf"/>
</dbReference>
<dbReference type="InterPro" id="IPR014710">
    <property type="entry name" value="RmlC-like_jellyroll"/>
</dbReference>